<evidence type="ECO:0000256" key="8">
    <source>
        <dbReference type="SAM" id="MobiDB-lite"/>
    </source>
</evidence>
<dbReference type="STRING" id="36050.A0A1B8A7I3"/>
<evidence type="ECO:0000256" key="5">
    <source>
        <dbReference type="ARBA" id="ARBA00022801"/>
    </source>
</evidence>
<dbReference type="Proteomes" id="UP000091967">
    <property type="component" value="Unassembled WGS sequence"/>
</dbReference>
<evidence type="ECO:0000259" key="10">
    <source>
        <dbReference type="Pfam" id="PF12359"/>
    </source>
</evidence>
<keyword evidence="5" id="KW-0378">Hydrolase</keyword>
<protein>
    <recommendedName>
        <fullName evidence="2">ubiquitinyl hydrolase 1</fullName>
        <ecNumber evidence="2">3.4.19.12</ecNumber>
    </recommendedName>
</protein>
<evidence type="ECO:0000256" key="2">
    <source>
        <dbReference type="ARBA" id="ARBA00012759"/>
    </source>
</evidence>
<name>A0A1B8A7I3_FUSPO</name>
<keyword evidence="3" id="KW-0645">Protease</keyword>
<feature type="domain" description="DUF3638" evidence="9">
    <location>
        <begin position="2010"/>
        <end position="2233"/>
    </location>
</feature>
<dbReference type="OMA" id="FICETGM"/>
<dbReference type="Pfam" id="PF20255">
    <property type="entry name" value="DUF6606"/>
    <property type="match status" value="1"/>
</dbReference>
<proteinExistence type="predicted"/>
<reference evidence="12 13" key="1">
    <citation type="submission" date="2016-06" db="EMBL/GenBank/DDBJ databases">
        <title>Living apart together: crosstalk between the core and supernumerary genomes in a fungal plant pathogen.</title>
        <authorList>
            <person name="Vanheule A."/>
            <person name="Audenaert K."/>
            <person name="Warris S."/>
            <person name="Van De Geest H."/>
            <person name="Schijlen E."/>
            <person name="Hofte M."/>
            <person name="De Saeger S."/>
            <person name="Haesaert G."/>
            <person name="Waalwijk C."/>
            <person name="Van Der Lee T."/>
        </authorList>
    </citation>
    <scope>NUCLEOTIDE SEQUENCE [LARGE SCALE GENOMIC DNA]</scope>
    <source>
        <strain evidence="12 13">2516</strain>
    </source>
</reference>
<evidence type="ECO:0000259" key="9">
    <source>
        <dbReference type="Pfam" id="PF12340"/>
    </source>
</evidence>
<dbReference type="Pfam" id="PF12359">
    <property type="entry name" value="DUF3645"/>
    <property type="match status" value="1"/>
</dbReference>
<feature type="region of interest" description="Disordered" evidence="8">
    <location>
        <begin position="2821"/>
        <end position="2842"/>
    </location>
</feature>
<gene>
    <name evidence="12" type="ORF">FPOA_12895</name>
</gene>
<keyword evidence="6" id="KW-0788">Thiol protease</keyword>
<dbReference type="InterPro" id="IPR046541">
    <property type="entry name" value="DUF6606"/>
</dbReference>
<sequence>MTYARGKPATMTKANLEYLVHHIFLPTKLPSGIDGSAENEMLLVDVTLDSLVRFLGECTSEDQSVIKPCVAMIKGLQISKGAQGSLSANDAQEVLRHLSPQAPVALLHVAAQNGGVLVRKTTTSAIFETFELSPTNMAVMTTQGRLVRQFPANATEIPCLDFEDKTFLSVFAKTLEKMSYQTAQETVHKVRKAEQDHDEDRETVEPRIVTDLLPSMLRGVGKQVAVPGICKNTREEVMWSNSKLPWRRSPVWLLIRVGLQLTMTRLSRKDKDPYKEFMVFLMAQVLDVAVKQGAESDVLHTMSTKLSRRLRKLKYLSNGRWLQRIQQIVSEASKCLATRWDRIRKQEEKLLELNDLQKPEMEDNLHFSLLKMEEFLTSIPERGKHIEFPNFIPISHVRPLDGNNLPTCTAGDETYLPFRLAMIESWVATSLDIWLKSHIEEENLCGDLKRLVQSYHSEASRWYVSRPEGASRMLLTVGELWVAADKAAIHAIPMLNCYEPEVPTEVWQALLLASMADMERLHSLEAYLLNRQHVARSINRPSIFRSYGHRYSFPVQYFSGSVEHQQLKAEIEERALAQRQAKIEELRQLKKEYEILMQRFNDATCDEYSQEEYGITVWHHSCACVRHGYLSKANNLQIQVHEWPLPKNTLEAQATVFELAVPPIFSEWRDITLYLINDVLLSQPFDVHHPNSSYALRAYQPLDRFFRTGRGYRIHLVSEAKPNVVTHRRDKPIQYCTESDICVNNGLRYQYYDGNQNCFLEELLPRKGLSKLCTFDLPKRAQALKRFLVRTWLKPEGETPNEVIASQSDCPEYLSLSEYKMLAGLPYGYNIQWMSILTQLAMPKIDFNKTETAIFLLQMSLQAGPRSSASTRFTHLRLKDREFGYQMLKHLTKGVSHIQENWESYTALSSYTLLASRLLSQVPSELSHTFLGLLEKCRRISYRWLMTILGRVQETTSEIRRRGFLKTALTIALICGDSFNVYDGFLPVILADAKQASMLVECSIIIYNNASLKSETETTLRGILFNRWNYTMHRVCAILVEQNHLASSCLGLAIKRHWPVFQPTTSWTLAAETSYWFETTHRGDLQVHYNILTGELLVNGLPLARLPEQYERHNDYERLFGSLILNVMPSNLPGMRFCTTQQFQGHIVHFGMQDQDLLVRLEVNEYYLDLIPSRTLREMLPHSFVSDYAHWYHKEAGIIQLRSLKDPWTSNPDDWCFARQHGDWKLCQSGRTFLLAPSSSMARRIAGILSPLEAPLGLHMLYDTEKGALEVRVPNLLLDFLLRSGESTIRSKQFRGMHIDPDQSVGTLVGFKSKLVLCSDQDPPMRKVLIPEGDIQFQRFSGHVTVNAAYGTANRVQAYRIDDLLGRLTADTKLESKLYLAYIHALTTFCLPDPFLRRTGTEEALHILGSASVRAPCPLSRTAHDRLNLIADLAPKRAFYPAYEKVMQTVDWSCNLGFLAQDDRLYAATKEILGRCSKIGFLYPHHYIEQSEIIDNTVGLVERAILRNSRQCVSGFGAEDFTVRHDAAYQSRERDASGRSERATEMAFRAYNKLPTFPESLFEDFAQHLYALLSYETTISDRAIPPKEDMLYDSKWLGNPKTFLSSYWCRLHHAFQCNKIWLNKFELMVWIATVAYSAESSHQVTQALLLLALSESVSNIPLPSDGQYNLSLGRKMKAIELENIARRAIFDYEQTPAARLGPRLGESGEETWYRRHREYQSETKEAAELFKDELARQWPCDRPRASSDGCVTAYINVSKAMGSVMKEWTEWYSNRQFAAYLSKLVKGLGEVPVDGIIAEPPASPDFQPTSRPPGFISVDDLFHHVPPLPTLVSDSLLEGLHQATWANPGATARLPAVLDFLDCKAKLDYEHHYLRELRQSLASLKGHTCHELNRDRISMCADLFQKHLEKCKGRVESIYGSLLDAVNQALEDLLGATQCIVEDTGFRPRISPIFFLQQLRSSQWSQLLSAWQDAIIEYGQAIAALQQAKRLIQFQNDPVDLLRELESAGHKNWNPREHPEWLLLECESEILIRDVQQQIAQQMIQPPDNKNSVMQLNMGEGKSSVIVPSVAAVLGDGSKLIRVIVAKPQAKQLHQMLTSKLSGLLDRPVYQLPFSRDIRMDESRAEAIHQLISECMQEGGVLLVQPEHLLSFQLMELECQLDNKPSVAEKVMEVRKFFDTFSRDVVDESDKNFSVKFELIYTVGQQRPIDHSPDRWRVIQEILGLVARFSAEVKRDLPQSLDYDDQYDGRVPKVRILRPDAEKVIFDRVATFICETGMDGFPIAHQHPTVRNAVRRYITQWDVSGKEIEAIEKSPFWHESTINHILLLRGLFASGILSFVFAQKRWRVNYGLDPNREKTTKLAVPFRAKDNPTPRSEFSHPDVVIVLTCLAYYYGGLDDEALFTAFELLIRSDNADLEYQEWVKAIPTIPDAFKHIQGVNLKDHVQCVSEVFPYIKYSKAAIDYYLCRMVFAKESREFPHKLSASGWDLGKQKQNPTTGFSGTNDSRYVLPLDMKQLDIPEQKHTNALVLEYLLQPENAIAPVRPEVKGMALDSKSLLDMVISMDPTTRVILDVGAQVIDFTNLEFSKEWLKYYEGDEHTQAVIFFNDSDEIMVLDRSGKVEELQTSPFADQLDQCLVFLDEAHTRGTDLRLPTNYRAAVTLGANLTKDRLVQACMRMRKLGKGQTVVFCIPREIEQKILQLLGQESSGSYNITVFDVLCWVIEETSQNMRRELPLWFTQGIRFCQQRSLWNEIEACSDCNSRSECAGQFKEDEAQSLDQRYHPQQAHPGVSSCLDHIEPCTAAEFQKRCQEFGLTELPTSSLQEEQERELSPETEHERQVERPLPAEPEIHHLHEDVRSFVLNGVFSQSSNAFKPAFMALEHTSAAKNFDVSEFRNHVWVTQDFARTVRGSFGLNNYADSFQRSVQWVLTNGREIANNRLLVISPYEAQYLLPDIETSRYVTLRLYSSRVNLGFESLDHLNLFTIPQKNHDTIPRGLITQLNVFAGQLYLSSYRDYVQLCDSLGLAWRAPDESITLGPDGFLPDSTVGSFSNKSGLSRSPVGFLKILMSVIRQECELIGRTHMGRILEGVRLHEEEWIETPELDLMLLKLF</sequence>
<dbReference type="GO" id="GO:0006508">
    <property type="term" value="P:proteolysis"/>
    <property type="evidence" value="ECO:0007669"/>
    <property type="project" value="UniProtKB-KW"/>
</dbReference>
<evidence type="ECO:0000313" key="13">
    <source>
        <dbReference type="Proteomes" id="UP000091967"/>
    </source>
</evidence>
<feature type="domain" description="DUF6606" evidence="11">
    <location>
        <begin position="19"/>
        <end position="287"/>
    </location>
</feature>
<evidence type="ECO:0000259" key="11">
    <source>
        <dbReference type="Pfam" id="PF20255"/>
    </source>
</evidence>
<dbReference type="EMBL" id="LYXU01000088">
    <property type="protein sequence ID" value="OBS16452.1"/>
    <property type="molecule type" value="Genomic_DNA"/>
</dbReference>
<dbReference type="InterPro" id="IPR022099">
    <property type="entry name" value="DUF3638"/>
</dbReference>
<evidence type="ECO:0000256" key="6">
    <source>
        <dbReference type="ARBA" id="ARBA00022807"/>
    </source>
</evidence>
<dbReference type="GO" id="GO:0004843">
    <property type="term" value="F:cysteine-type deubiquitinase activity"/>
    <property type="evidence" value="ECO:0007669"/>
    <property type="project" value="UniProtKB-EC"/>
</dbReference>
<evidence type="ECO:0000256" key="7">
    <source>
        <dbReference type="SAM" id="Coils"/>
    </source>
</evidence>
<feature type="domain" description="DUF3645" evidence="10">
    <location>
        <begin position="2353"/>
        <end position="2388"/>
    </location>
</feature>
<dbReference type="Pfam" id="PF12340">
    <property type="entry name" value="DUF3638"/>
    <property type="match status" value="1"/>
</dbReference>
<feature type="coiled-coil region" evidence="7">
    <location>
        <begin position="569"/>
        <end position="606"/>
    </location>
</feature>
<dbReference type="PANTHER" id="PTHR13367">
    <property type="entry name" value="UBIQUITIN THIOESTERASE"/>
    <property type="match status" value="1"/>
</dbReference>
<comment type="catalytic activity">
    <reaction evidence="1">
        <text>Thiol-dependent hydrolysis of ester, thioester, amide, peptide and isopeptide bonds formed by the C-terminal Gly of ubiquitin (a 76-residue protein attached to proteins as an intracellular targeting signal).</text>
        <dbReference type="EC" id="3.4.19.12"/>
    </reaction>
</comment>
<dbReference type="InterPro" id="IPR022105">
    <property type="entry name" value="DUF3645"/>
</dbReference>
<feature type="compositionally biased region" description="Basic and acidic residues" evidence="8">
    <location>
        <begin position="2829"/>
        <end position="2842"/>
    </location>
</feature>
<keyword evidence="13" id="KW-1185">Reference proteome</keyword>
<dbReference type="InterPro" id="IPR051346">
    <property type="entry name" value="OTU_Deubiquitinase"/>
</dbReference>
<comment type="caution">
    <text evidence="12">The sequence shown here is derived from an EMBL/GenBank/DDBJ whole genome shotgun (WGS) entry which is preliminary data.</text>
</comment>
<organism evidence="12 13">
    <name type="scientific">Fusarium poae</name>
    <dbReference type="NCBI Taxonomy" id="36050"/>
    <lineage>
        <taxon>Eukaryota</taxon>
        <taxon>Fungi</taxon>
        <taxon>Dikarya</taxon>
        <taxon>Ascomycota</taxon>
        <taxon>Pezizomycotina</taxon>
        <taxon>Sordariomycetes</taxon>
        <taxon>Hypocreomycetidae</taxon>
        <taxon>Hypocreales</taxon>
        <taxon>Nectriaceae</taxon>
        <taxon>Fusarium</taxon>
    </lineage>
</organism>
<evidence type="ECO:0000256" key="3">
    <source>
        <dbReference type="ARBA" id="ARBA00022670"/>
    </source>
</evidence>
<accession>A0A1B8A7I3</accession>
<dbReference type="EC" id="3.4.19.12" evidence="2"/>
<keyword evidence="7" id="KW-0175">Coiled coil</keyword>
<evidence type="ECO:0000256" key="4">
    <source>
        <dbReference type="ARBA" id="ARBA00022786"/>
    </source>
</evidence>
<evidence type="ECO:0000256" key="1">
    <source>
        <dbReference type="ARBA" id="ARBA00000707"/>
    </source>
</evidence>
<evidence type="ECO:0000313" key="12">
    <source>
        <dbReference type="EMBL" id="OBS16452.1"/>
    </source>
</evidence>
<keyword evidence="4" id="KW-0833">Ubl conjugation pathway</keyword>
<dbReference type="PANTHER" id="PTHR13367:SF34">
    <property type="match status" value="1"/>
</dbReference>